<sequence length="68" mass="7344">MRVLLSRILMTRRVVQDQPGSFSNYTSKGGSSESRVSNSLVNFITGEPNPPVPQLQLNDIKATAVAVA</sequence>
<name>A0A8H8VID1_ORBOL</name>
<proteinExistence type="predicted"/>
<accession>A0A8H8VID1</accession>
<dbReference type="Proteomes" id="UP000614610">
    <property type="component" value="Unassembled WGS sequence"/>
</dbReference>
<dbReference type="AlphaFoldDB" id="A0A8H8VID1"/>
<protein>
    <submittedName>
        <fullName evidence="1">Uncharacterized protein</fullName>
    </submittedName>
</protein>
<organism evidence="1 2">
    <name type="scientific">Orbilia oligospora</name>
    <name type="common">Nematode-trapping fungus</name>
    <name type="synonym">Arthrobotrys oligospora</name>
    <dbReference type="NCBI Taxonomy" id="2813651"/>
    <lineage>
        <taxon>Eukaryota</taxon>
        <taxon>Fungi</taxon>
        <taxon>Dikarya</taxon>
        <taxon>Ascomycota</taxon>
        <taxon>Pezizomycotina</taxon>
        <taxon>Orbiliomycetes</taxon>
        <taxon>Orbiliales</taxon>
        <taxon>Orbiliaceae</taxon>
        <taxon>Orbilia</taxon>
    </lineage>
</organism>
<evidence type="ECO:0000313" key="2">
    <source>
        <dbReference type="Proteomes" id="UP000614610"/>
    </source>
</evidence>
<comment type="caution">
    <text evidence="1">The sequence shown here is derived from an EMBL/GenBank/DDBJ whole genome shotgun (WGS) entry which is preliminary data.</text>
</comment>
<reference evidence="1" key="1">
    <citation type="submission" date="2019-06" db="EMBL/GenBank/DDBJ databases">
        <authorList>
            <person name="Palmer J.M."/>
        </authorList>
    </citation>
    <scope>NUCLEOTIDE SEQUENCE</scope>
    <source>
        <strain evidence="1">TWF679</strain>
    </source>
</reference>
<gene>
    <name evidence="1" type="ORF">TWF679_010888</name>
</gene>
<dbReference type="EMBL" id="WIWT01000009">
    <property type="protein sequence ID" value="KAF3219417.1"/>
    <property type="molecule type" value="Genomic_DNA"/>
</dbReference>
<evidence type="ECO:0000313" key="1">
    <source>
        <dbReference type="EMBL" id="KAF3219417.1"/>
    </source>
</evidence>